<dbReference type="AlphaFoldDB" id="A0A5D3CA96"/>
<gene>
    <name evidence="3" type="ORF">E5676_scaffold886G00010</name>
    <name evidence="2" type="ORF">E6C27_scaffold54G00120</name>
</gene>
<evidence type="ECO:0000313" key="4">
    <source>
        <dbReference type="Proteomes" id="UP000321393"/>
    </source>
</evidence>
<dbReference type="Pfam" id="PF22936">
    <property type="entry name" value="Pol_BBD"/>
    <property type="match status" value="1"/>
</dbReference>
<organism evidence="3 5">
    <name type="scientific">Cucumis melo var. makuwa</name>
    <name type="common">Oriental melon</name>
    <dbReference type="NCBI Taxonomy" id="1194695"/>
    <lineage>
        <taxon>Eukaryota</taxon>
        <taxon>Viridiplantae</taxon>
        <taxon>Streptophyta</taxon>
        <taxon>Embryophyta</taxon>
        <taxon>Tracheophyta</taxon>
        <taxon>Spermatophyta</taxon>
        <taxon>Magnoliopsida</taxon>
        <taxon>eudicotyledons</taxon>
        <taxon>Gunneridae</taxon>
        <taxon>Pentapetalae</taxon>
        <taxon>rosids</taxon>
        <taxon>fabids</taxon>
        <taxon>Cucurbitales</taxon>
        <taxon>Cucurbitaceae</taxon>
        <taxon>Benincaseae</taxon>
        <taxon>Cucumis</taxon>
    </lineage>
</organism>
<dbReference type="OrthoDB" id="2596766at2759"/>
<comment type="caution">
    <text evidence="3">The sequence shown here is derived from an EMBL/GenBank/DDBJ whole genome shotgun (WGS) entry which is preliminary data.</text>
</comment>
<dbReference type="Proteomes" id="UP000321393">
    <property type="component" value="Unassembled WGS sequence"/>
</dbReference>
<dbReference type="EMBL" id="SSTE01006004">
    <property type="protein sequence ID" value="KAA0059591.1"/>
    <property type="molecule type" value="Genomic_DNA"/>
</dbReference>
<dbReference type="EMBL" id="SSTD01012919">
    <property type="protein sequence ID" value="TYK08124.1"/>
    <property type="molecule type" value="Genomic_DNA"/>
</dbReference>
<evidence type="ECO:0000313" key="2">
    <source>
        <dbReference type="EMBL" id="KAA0059591.1"/>
    </source>
</evidence>
<dbReference type="STRING" id="1194695.A0A5D3CA96"/>
<name>A0A5D3CA96_CUCMM</name>
<reference evidence="4 5" key="1">
    <citation type="submission" date="2019-08" db="EMBL/GenBank/DDBJ databases">
        <title>Draft genome sequences of two oriental melons (Cucumis melo L. var makuwa).</title>
        <authorList>
            <person name="Kwon S.-Y."/>
        </authorList>
    </citation>
    <scope>NUCLEOTIDE SEQUENCE [LARGE SCALE GENOMIC DNA]</scope>
    <source>
        <strain evidence="5">cv. Chang Bougi</strain>
        <strain evidence="4">cv. SW 3</strain>
        <tissue evidence="3">Leaf</tissue>
    </source>
</reference>
<dbReference type="Proteomes" id="UP000321947">
    <property type="component" value="Unassembled WGS sequence"/>
</dbReference>
<evidence type="ECO:0000313" key="5">
    <source>
        <dbReference type="Proteomes" id="UP000321947"/>
    </source>
</evidence>
<evidence type="ECO:0000259" key="1">
    <source>
        <dbReference type="Pfam" id="PF22936"/>
    </source>
</evidence>
<feature type="domain" description="Retrovirus-related Pol polyprotein from transposon TNT 1-94-like beta-barrel" evidence="1">
    <location>
        <begin position="8"/>
        <end position="89"/>
    </location>
</feature>
<proteinExistence type="predicted"/>
<sequence>MVDNSKEWWVDTGATCHICANKNMFTSYVLVSSGEQLFMGNSSTSKVEGQGRVIPKMTSGKELTLNNVLHVPDTHKNLISGSLLSKNGFKLVFVSGSNINIIKTTKQMLANKFEMKNIGVVDVILGYSDANWISSIKDSKSTSGYIFTLGGGVVSWKSSKQTCIARSTMEFEFIALDKAGEEVEWLRNFVEDISN</sequence>
<protein>
    <submittedName>
        <fullName evidence="3">Pol polyprotein</fullName>
    </submittedName>
</protein>
<accession>A0A5D3CA96</accession>
<dbReference type="CDD" id="cd09272">
    <property type="entry name" value="RNase_HI_RT_Ty1"/>
    <property type="match status" value="1"/>
</dbReference>
<evidence type="ECO:0000313" key="3">
    <source>
        <dbReference type="EMBL" id="TYK08124.1"/>
    </source>
</evidence>
<dbReference type="InterPro" id="IPR054722">
    <property type="entry name" value="PolX-like_BBD"/>
</dbReference>
<dbReference type="PANTHER" id="PTHR47592">
    <property type="entry name" value="PBF68 PROTEIN"/>
    <property type="match status" value="1"/>
</dbReference>